<evidence type="ECO:0000313" key="2">
    <source>
        <dbReference type="EMBL" id="SUZ06873.1"/>
    </source>
</evidence>
<evidence type="ECO:0000256" key="1">
    <source>
        <dbReference type="SAM" id="MobiDB-lite"/>
    </source>
</evidence>
<reference evidence="2" key="1">
    <citation type="submission" date="2018-07" db="EMBL/GenBank/DDBJ databases">
        <authorList>
            <person name="Quirk P.G."/>
            <person name="Krulwich T.A."/>
        </authorList>
    </citation>
    <scope>NUCLEOTIDE SEQUENCE</scope>
    <source>
        <strain evidence="2">96224</strain>
    </source>
</reference>
<feature type="non-terminal residue" evidence="2">
    <location>
        <position position="254"/>
    </location>
</feature>
<name>A0A381KZ13_BLUGR</name>
<protein>
    <submittedName>
        <fullName evidence="2">BgtA-20517</fullName>
    </submittedName>
</protein>
<dbReference type="EMBL" id="UIGY01000001">
    <property type="protein sequence ID" value="SUZ06873.1"/>
    <property type="molecule type" value="Genomic_DNA"/>
</dbReference>
<feature type="region of interest" description="Disordered" evidence="1">
    <location>
        <begin position="1"/>
        <end position="54"/>
    </location>
</feature>
<organism evidence="2">
    <name type="scientific">Blumeria graminis f. sp. tritici 96224</name>
    <dbReference type="NCBI Taxonomy" id="1268274"/>
    <lineage>
        <taxon>Eukaryota</taxon>
        <taxon>Fungi</taxon>
        <taxon>Dikarya</taxon>
        <taxon>Ascomycota</taxon>
        <taxon>Pezizomycotina</taxon>
        <taxon>Leotiomycetes</taxon>
        <taxon>Erysiphales</taxon>
        <taxon>Erysiphaceae</taxon>
        <taxon>Blumeria</taxon>
    </lineage>
</organism>
<feature type="compositionally biased region" description="Basic residues" evidence="1">
    <location>
        <begin position="42"/>
        <end position="52"/>
    </location>
</feature>
<accession>A0A381KZ13</accession>
<proteinExistence type="predicted"/>
<dbReference type="AlphaFoldDB" id="A0A381KZ13"/>
<gene>
    <name evidence="2" type="ORF">BGT96224V2_LOCUS775</name>
</gene>
<sequence>MARPSKTAPQHDSNLRQRSPKAELSKPTRPTVSIAKIFKTSKPARRNRKRRRELSPAATVIDELEDEFDKIGDTLTRTAENTFDATWKSHVKSLESTKQIDQEFVTMVSRNLSRLSVPLLARPVALEPKDSEASSQEHLGACLQRFGKILAREKANLEKYWAEWDKLQIEYLRLGIDVFGPRPFGKLEAPAHDGFHNTMSLWDLELRTKVAEFEVSLEEAGCEALRKMKHSETELEVATKKEKARLLASLLGEL</sequence>